<dbReference type="EMBL" id="CAJJDM010000061">
    <property type="protein sequence ID" value="CAD8078488.1"/>
    <property type="molecule type" value="Genomic_DNA"/>
</dbReference>
<feature type="compositionally biased region" description="Acidic residues" evidence="1">
    <location>
        <begin position="34"/>
        <end position="43"/>
    </location>
</feature>
<feature type="compositionally biased region" description="Polar residues" evidence="1">
    <location>
        <begin position="1"/>
        <end position="13"/>
    </location>
</feature>
<feature type="region of interest" description="Disordered" evidence="1">
    <location>
        <begin position="1"/>
        <end position="319"/>
    </location>
</feature>
<feature type="compositionally biased region" description="Acidic residues" evidence="1">
    <location>
        <begin position="290"/>
        <end position="299"/>
    </location>
</feature>
<feature type="compositionally biased region" description="Low complexity" evidence="1">
    <location>
        <begin position="260"/>
        <end position="289"/>
    </location>
</feature>
<comment type="caution">
    <text evidence="2">The sequence shown here is derived from an EMBL/GenBank/DDBJ whole genome shotgun (WGS) entry which is preliminary data.</text>
</comment>
<name>A0A8S1ME19_PARPR</name>
<keyword evidence="3" id="KW-1185">Reference proteome</keyword>
<evidence type="ECO:0000256" key="1">
    <source>
        <dbReference type="SAM" id="MobiDB-lite"/>
    </source>
</evidence>
<feature type="compositionally biased region" description="Basic and acidic residues" evidence="1">
    <location>
        <begin position="18"/>
        <end position="33"/>
    </location>
</feature>
<feature type="compositionally biased region" description="Polar residues" evidence="1">
    <location>
        <begin position="135"/>
        <end position="185"/>
    </location>
</feature>
<gene>
    <name evidence="2" type="ORF">PPRIM_AZ9-3.1.T0600072</name>
</gene>
<feature type="compositionally biased region" description="Basic and acidic residues" evidence="1">
    <location>
        <begin position="89"/>
        <end position="102"/>
    </location>
</feature>
<reference evidence="2" key="1">
    <citation type="submission" date="2021-01" db="EMBL/GenBank/DDBJ databases">
        <authorList>
            <consortium name="Genoscope - CEA"/>
            <person name="William W."/>
        </authorList>
    </citation>
    <scope>NUCLEOTIDE SEQUENCE</scope>
</reference>
<feature type="compositionally biased region" description="Polar residues" evidence="1">
    <location>
        <begin position="214"/>
        <end position="239"/>
    </location>
</feature>
<dbReference type="OMA" id="PTTNNAM"/>
<feature type="compositionally biased region" description="Polar residues" evidence="1">
    <location>
        <begin position="57"/>
        <end position="69"/>
    </location>
</feature>
<protein>
    <submittedName>
        <fullName evidence="2">Uncharacterized protein</fullName>
    </submittedName>
</protein>
<organism evidence="2 3">
    <name type="scientific">Paramecium primaurelia</name>
    <dbReference type="NCBI Taxonomy" id="5886"/>
    <lineage>
        <taxon>Eukaryota</taxon>
        <taxon>Sar</taxon>
        <taxon>Alveolata</taxon>
        <taxon>Ciliophora</taxon>
        <taxon>Intramacronucleata</taxon>
        <taxon>Oligohymenophorea</taxon>
        <taxon>Peniculida</taxon>
        <taxon>Parameciidae</taxon>
        <taxon>Paramecium</taxon>
    </lineage>
</organism>
<sequence>MLKLKTSQQTKNQAPKPETSKIVKKDDQKKASIDLDEEQEETNLVEVAKKPEKKQPAIQQTTTDGWQQSDDPKDLPTNGIGKKPNASLKKQDEPVIEIRNEEFPDLAVAADLPKQTKKQKNLQSQPKQDQKPQPTTNNAMLFTNSCSKPQTQATSNIQTKNTQLNSNSGPLTFTNTKKQENTALFQQQQQEQIKKTQQETQVQPQPQIQETQKSNPPQRQINITRNSNTVSTQPVPEQQKQLKVEESIPTFINSRVKGNPPVVQQQQQPQEQQQQQQQQQQQPQEQQPQNEDEDSDGWETVEKKRKPKVAMQRNQKKNS</sequence>
<dbReference type="Proteomes" id="UP000688137">
    <property type="component" value="Unassembled WGS sequence"/>
</dbReference>
<proteinExistence type="predicted"/>
<evidence type="ECO:0000313" key="2">
    <source>
        <dbReference type="EMBL" id="CAD8078488.1"/>
    </source>
</evidence>
<feature type="compositionally biased region" description="Low complexity" evidence="1">
    <location>
        <begin position="198"/>
        <end position="213"/>
    </location>
</feature>
<dbReference type="AlphaFoldDB" id="A0A8S1ME19"/>
<accession>A0A8S1ME19</accession>
<feature type="compositionally biased region" description="Low complexity" evidence="1">
    <location>
        <begin position="123"/>
        <end position="134"/>
    </location>
</feature>
<feature type="compositionally biased region" description="Basic residues" evidence="1">
    <location>
        <begin position="303"/>
        <end position="319"/>
    </location>
</feature>
<evidence type="ECO:0000313" key="3">
    <source>
        <dbReference type="Proteomes" id="UP000688137"/>
    </source>
</evidence>